<comment type="similarity">
    <text evidence="2">Belongs to the Tdpoz family.</text>
</comment>
<evidence type="ECO:0000313" key="5">
    <source>
        <dbReference type="EMBL" id="RCV35506.1"/>
    </source>
</evidence>
<dbReference type="GO" id="GO:0016567">
    <property type="term" value="P:protein ubiquitination"/>
    <property type="evidence" value="ECO:0007669"/>
    <property type="project" value="InterPro"/>
</dbReference>
<evidence type="ECO:0000256" key="2">
    <source>
        <dbReference type="ARBA" id="ARBA00010846"/>
    </source>
</evidence>
<dbReference type="InterPro" id="IPR000210">
    <property type="entry name" value="BTB/POZ_dom"/>
</dbReference>
<comment type="pathway">
    <text evidence="1">Protein modification; protein ubiquitination.</text>
</comment>
<dbReference type="SMART" id="SM00061">
    <property type="entry name" value="MATH"/>
    <property type="match status" value="1"/>
</dbReference>
<reference evidence="5" key="2">
    <citation type="submission" date="2015-07" db="EMBL/GenBank/DDBJ databases">
        <authorList>
            <person name="Noorani M."/>
        </authorList>
    </citation>
    <scope>NUCLEOTIDE SEQUENCE</scope>
    <source>
        <strain evidence="5">Yugu1</strain>
    </source>
</reference>
<protein>
    <recommendedName>
        <fullName evidence="8">BTB domain-containing protein</fullName>
    </recommendedName>
</protein>
<evidence type="ECO:0000313" key="7">
    <source>
        <dbReference type="Proteomes" id="UP000004995"/>
    </source>
</evidence>
<dbReference type="InterPro" id="IPR056423">
    <property type="entry name" value="BACK_BPM_SPOP"/>
</dbReference>
<dbReference type="CDD" id="cd00121">
    <property type="entry name" value="MATH"/>
    <property type="match status" value="1"/>
</dbReference>
<evidence type="ECO:0000259" key="4">
    <source>
        <dbReference type="PROSITE" id="PS50144"/>
    </source>
</evidence>
<dbReference type="InterPro" id="IPR002083">
    <property type="entry name" value="MATH/TRAF_dom"/>
</dbReference>
<evidence type="ECO:0008006" key="8">
    <source>
        <dbReference type="Google" id="ProtNLM"/>
    </source>
</evidence>
<dbReference type="SUPFAM" id="SSF49599">
    <property type="entry name" value="TRAF domain-like"/>
    <property type="match status" value="1"/>
</dbReference>
<evidence type="ECO:0000259" key="3">
    <source>
        <dbReference type="PROSITE" id="PS50097"/>
    </source>
</evidence>
<sequence>MASNSSSSPSNLFLGETSSTCLTHSVTVAHKFQVTDFSLLEGIGVGKHVSSTPFSVGGCDWSLNVYPDGTSAGEKIPHVSVYLCLLKGPTPGVRVKFRLGLLDKDGKLVLRPQGSVLSKTFLESAGRDCGLDKFMRKPDLQDFLHRNNDCFTVRCALTVIKESQSSEDNKIAVPPSNLCQDYAAMLKKKEGADVTFNVDGQLFPAHRCVLAARSPFFQAEFFGPMKKKPAQDIMIGDIKPTIFEALLQFMYTDSLPDDYNAEDNVTVWQHLLVAADLYGLERLRLICEDKLCCSINVQTVASTFALAEQHSCVQLKDKCLQFIASRAVLGAVMETDGFKDLVASRPLVMKEILDKVAVVKDDE</sequence>
<keyword evidence="7" id="KW-1185">Reference proteome</keyword>
<dbReference type="Gene3D" id="1.25.40.420">
    <property type="match status" value="1"/>
</dbReference>
<dbReference type="Gene3D" id="3.30.710.10">
    <property type="entry name" value="Potassium Channel Kv1.1, Chain A"/>
    <property type="match status" value="1"/>
</dbReference>
<dbReference type="HOGENOM" id="CLU_004253_2_0_1"/>
<dbReference type="OMA" id="PAQDIMI"/>
<gene>
    <name evidence="5" type="ORF">SETIT_7G245000v2</name>
</gene>
<dbReference type="EnsemblPlants" id="KQK99013">
    <property type="protein sequence ID" value="KQK99013"/>
    <property type="gene ID" value="SETIT_012519mg"/>
</dbReference>
<dbReference type="EMBL" id="AGNK02004514">
    <property type="status" value="NOT_ANNOTATED_CDS"/>
    <property type="molecule type" value="Genomic_DNA"/>
</dbReference>
<evidence type="ECO:0000256" key="1">
    <source>
        <dbReference type="ARBA" id="ARBA00004906"/>
    </source>
</evidence>
<dbReference type="Pfam" id="PF24570">
    <property type="entry name" value="BACK_BPM_SPOP"/>
    <property type="match status" value="1"/>
</dbReference>
<feature type="domain" description="MATH" evidence="4">
    <location>
        <begin position="27"/>
        <end position="157"/>
    </location>
</feature>
<proteinExistence type="inferred from homology"/>
<dbReference type="Gene3D" id="2.60.210.10">
    <property type="entry name" value="Apoptosis, Tumor Necrosis Factor Receptor Associated Protein 2, Chain A"/>
    <property type="match status" value="1"/>
</dbReference>
<dbReference type="EMBL" id="CM003534">
    <property type="protein sequence ID" value="RCV35506.1"/>
    <property type="molecule type" value="Genomic_DNA"/>
</dbReference>
<dbReference type="AlphaFoldDB" id="K3YE58"/>
<reference evidence="5 7" key="1">
    <citation type="journal article" date="2012" name="Nat. Biotechnol.">
        <title>Reference genome sequence of the model plant Setaria.</title>
        <authorList>
            <person name="Bennetzen J.L."/>
            <person name="Schmutz J."/>
            <person name="Wang H."/>
            <person name="Percifield R."/>
            <person name="Hawkins J."/>
            <person name="Pontaroli A.C."/>
            <person name="Estep M."/>
            <person name="Feng L."/>
            <person name="Vaughn J.N."/>
            <person name="Grimwood J."/>
            <person name="Jenkins J."/>
            <person name="Barry K."/>
            <person name="Lindquist E."/>
            <person name="Hellsten U."/>
            <person name="Deshpande S."/>
            <person name="Wang X."/>
            <person name="Wu X."/>
            <person name="Mitros T."/>
            <person name="Triplett J."/>
            <person name="Yang X."/>
            <person name="Ye C.Y."/>
            <person name="Mauro-Herrera M."/>
            <person name="Wang L."/>
            <person name="Li P."/>
            <person name="Sharma M."/>
            <person name="Sharma R."/>
            <person name="Ronald P.C."/>
            <person name="Panaud O."/>
            <person name="Kellogg E.A."/>
            <person name="Brutnell T.P."/>
            <person name="Doust A.N."/>
            <person name="Tuskan G.A."/>
            <person name="Rokhsar D."/>
            <person name="Devos K.M."/>
        </authorList>
    </citation>
    <scope>NUCLEOTIDE SEQUENCE [LARGE SCALE GENOMIC DNA]</scope>
    <source>
        <strain evidence="7">cv. Yugu1</strain>
        <strain evidence="5">Yugu1</strain>
    </source>
</reference>
<reference evidence="6" key="3">
    <citation type="submission" date="2018-08" db="UniProtKB">
        <authorList>
            <consortium name="EnsemblPlants"/>
        </authorList>
    </citation>
    <scope>IDENTIFICATION</scope>
    <source>
        <strain evidence="6">Yugu1</strain>
    </source>
</reference>
<dbReference type="Pfam" id="PF22486">
    <property type="entry name" value="MATH_2"/>
    <property type="match status" value="1"/>
</dbReference>
<dbReference type="eggNOG" id="KOG1987">
    <property type="taxonomic scope" value="Eukaryota"/>
</dbReference>
<dbReference type="InterPro" id="IPR008974">
    <property type="entry name" value="TRAF-like"/>
</dbReference>
<dbReference type="Gramene" id="KQK99013">
    <property type="protein sequence ID" value="KQK99013"/>
    <property type="gene ID" value="SETIT_012519mg"/>
</dbReference>
<dbReference type="PANTHER" id="PTHR26379">
    <property type="entry name" value="BTB/POZ AND MATH DOMAIN-CONTAINING PROTEIN 1"/>
    <property type="match status" value="1"/>
</dbReference>
<dbReference type="InterPro" id="IPR045005">
    <property type="entry name" value="BPM1-6"/>
</dbReference>
<dbReference type="CDD" id="cd18280">
    <property type="entry name" value="BTB_POZ_BPM_plant"/>
    <property type="match status" value="1"/>
</dbReference>
<dbReference type="PANTHER" id="PTHR26379:SF486">
    <property type="entry name" value="OS04G0625500 PROTEIN"/>
    <property type="match status" value="1"/>
</dbReference>
<dbReference type="OrthoDB" id="6359816at2759"/>
<organism evidence="6 7">
    <name type="scientific">Setaria italica</name>
    <name type="common">Foxtail millet</name>
    <name type="synonym">Panicum italicum</name>
    <dbReference type="NCBI Taxonomy" id="4555"/>
    <lineage>
        <taxon>Eukaryota</taxon>
        <taxon>Viridiplantae</taxon>
        <taxon>Streptophyta</taxon>
        <taxon>Embryophyta</taxon>
        <taxon>Tracheophyta</taxon>
        <taxon>Spermatophyta</taxon>
        <taxon>Magnoliopsida</taxon>
        <taxon>Liliopsida</taxon>
        <taxon>Poales</taxon>
        <taxon>Poaceae</taxon>
        <taxon>PACMAD clade</taxon>
        <taxon>Panicoideae</taxon>
        <taxon>Panicodae</taxon>
        <taxon>Paniceae</taxon>
        <taxon>Cenchrinae</taxon>
        <taxon>Setaria</taxon>
    </lineage>
</organism>
<feature type="domain" description="BTB" evidence="3">
    <location>
        <begin position="192"/>
        <end position="259"/>
    </location>
</feature>
<dbReference type="PROSITE" id="PS50097">
    <property type="entry name" value="BTB"/>
    <property type="match status" value="1"/>
</dbReference>
<dbReference type="InterPro" id="IPR011333">
    <property type="entry name" value="SKP1/BTB/POZ_sf"/>
</dbReference>
<dbReference type="Proteomes" id="UP000004995">
    <property type="component" value="Unassembled WGS sequence"/>
</dbReference>
<dbReference type="Pfam" id="PF00651">
    <property type="entry name" value="BTB"/>
    <property type="match status" value="1"/>
</dbReference>
<evidence type="ECO:0000313" key="6">
    <source>
        <dbReference type="EnsemblPlants" id="KQK99013"/>
    </source>
</evidence>
<dbReference type="PROSITE" id="PS50144">
    <property type="entry name" value="MATH"/>
    <property type="match status" value="1"/>
</dbReference>
<dbReference type="SMART" id="SM00225">
    <property type="entry name" value="BTB"/>
    <property type="match status" value="1"/>
</dbReference>
<name>K3YE58_SETIT</name>
<accession>K3YE58</accession>
<dbReference type="SUPFAM" id="SSF54695">
    <property type="entry name" value="POZ domain"/>
    <property type="match status" value="1"/>
</dbReference>